<organism evidence="5 6">
    <name type="scientific">Actinocorallia libanotica</name>
    <dbReference type="NCBI Taxonomy" id="46162"/>
    <lineage>
        <taxon>Bacteria</taxon>
        <taxon>Bacillati</taxon>
        <taxon>Actinomycetota</taxon>
        <taxon>Actinomycetes</taxon>
        <taxon>Streptosporangiales</taxon>
        <taxon>Thermomonosporaceae</taxon>
        <taxon>Actinocorallia</taxon>
    </lineage>
</organism>
<keyword evidence="2" id="KW-0805">Transcription regulation</keyword>
<name>A0ABN1Q7A5_9ACTN</name>
<evidence type="ECO:0000256" key="2">
    <source>
        <dbReference type="ARBA" id="ARBA00023015"/>
    </source>
</evidence>
<protein>
    <submittedName>
        <fullName evidence="5">BlaI/MecI/CopY family transcriptional regulator</fullName>
    </submittedName>
</protein>
<dbReference type="Gene3D" id="6.10.140.850">
    <property type="match status" value="1"/>
</dbReference>
<evidence type="ECO:0000313" key="6">
    <source>
        <dbReference type="Proteomes" id="UP001500665"/>
    </source>
</evidence>
<keyword evidence="6" id="KW-1185">Reference proteome</keyword>
<evidence type="ECO:0000313" key="5">
    <source>
        <dbReference type="EMBL" id="GAA0938586.1"/>
    </source>
</evidence>
<evidence type="ECO:0000256" key="1">
    <source>
        <dbReference type="ARBA" id="ARBA00011046"/>
    </source>
</evidence>
<dbReference type="InterPro" id="IPR005650">
    <property type="entry name" value="BlaI_family"/>
</dbReference>
<evidence type="ECO:0000256" key="3">
    <source>
        <dbReference type="ARBA" id="ARBA00023125"/>
    </source>
</evidence>
<keyword evidence="3" id="KW-0238">DNA-binding</keyword>
<dbReference type="SUPFAM" id="SSF46785">
    <property type="entry name" value="Winged helix' DNA-binding domain"/>
    <property type="match status" value="1"/>
</dbReference>
<dbReference type="Pfam" id="PF03965">
    <property type="entry name" value="Penicillinase_R"/>
    <property type="match status" value="1"/>
</dbReference>
<sequence>MRLGELERSVMNELWARPQGALARDLVEALASGPAVTTVLTVLDRLVRKQLVRRERQGRAHRYFAVHSREAHVADTMRDALQEAGDRELAFTHFLDSADPEDIAALRRLLDAAGNQE</sequence>
<accession>A0ABN1Q7A5</accession>
<evidence type="ECO:0000256" key="4">
    <source>
        <dbReference type="ARBA" id="ARBA00023163"/>
    </source>
</evidence>
<keyword evidence="4" id="KW-0804">Transcription</keyword>
<dbReference type="Proteomes" id="UP001500665">
    <property type="component" value="Unassembled WGS sequence"/>
</dbReference>
<proteinExistence type="inferred from homology"/>
<dbReference type="Gene3D" id="1.10.10.10">
    <property type="entry name" value="Winged helix-like DNA-binding domain superfamily/Winged helix DNA-binding domain"/>
    <property type="match status" value="1"/>
</dbReference>
<comment type="caution">
    <text evidence="5">The sequence shown here is derived from an EMBL/GenBank/DDBJ whole genome shotgun (WGS) entry which is preliminary data.</text>
</comment>
<dbReference type="RefSeq" id="WP_344236486.1">
    <property type="nucleotide sequence ID" value="NZ_BAAAHH010000002.1"/>
</dbReference>
<reference evidence="5 6" key="1">
    <citation type="journal article" date="2019" name="Int. J. Syst. Evol. Microbiol.">
        <title>The Global Catalogue of Microorganisms (GCM) 10K type strain sequencing project: providing services to taxonomists for standard genome sequencing and annotation.</title>
        <authorList>
            <consortium name="The Broad Institute Genomics Platform"/>
            <consortium name="The Broad Institute Genome Sequencing Center for Infectious Disease"/>
            <person name="Wu L."/>
            <person name="Ma J."/>
        </authorList>
    </citation>
    <scope>NUCLEOTIDE SEQUENCE [LARGE SCALE GENOMIC DNA]</scope>
    <source>
        <strain evidence="5 6">JCM 10696</strain>
    </source>
</reference>
<gene>
    <name evidence="5" type="ORF">GCM10009550_06390</name>
</gene>
<comment type="similarity">
    <text evidence="1">Belongs to the BlaI transcriptional regulatory family.</text>
</comment>
<dbReference type="EMBL" id="BAAAHH010000002">
    <property type="protein sequence ID" value="GAA0938586.1"/>
    <property type="molecule type" value="Genomic_DNA"/>
</dbReference>
<dbReference type="InterPro" id="IPR036390">
    <property type="entry name" value="WH_DNA-bd_sf"/>
</dbReference>
<dbReference type="InterPro" id="IPR036388">
    <property type="entry name" value="WH-like_DNA-bd_sf"/>
</dbReference>